<feature type="domain" description="Response regulatory" evidence="9">
    <location>
        <begin position="7"/>
        <end position="125"/>
    </location>
</feature>
<dbReference type="PANTHER" id="PTHR43065:SF42">
    <property type="entry name" value="TWO-COMPONENT SENSOR PPRA"/>
    <property type="match status" value="1"/>
</dbReference>
<sequence>MQNREVEILIVEDSPTQAEQLKQILVSNGYTVSLAGNGREALVVLQENRSTNWLVLSDILMPEMDGYGLCRAIRGDERLKNVPLILLTQLQDPSDVILGLECGANNFLIKPIEEKFLLYKIQQVVANQELRKNARSEMGINVFFAGKNHFVTSDRLQILDLLLSTYEHTYQQKVELTRVRDELRRSNENLETLIEQRTAELKAEIVRRQEVEDSLRESEHRYRTLFDTMLAGFALNEIILDADGRPCDCRFLEINPSFERITGFPREQVIGRRIREILPGAEASWLEQLGEVALTGQTRRFENYSPALDKHFEVLAYSPQKGQFAITFTDITARRRENELLANLARGIRVDGEDFFQTLAQYIARTLHVDRAIIGVLDEQAPGRVNTVAVCSKGRIGENFSVPWAGTPCEKPVRGKQCVYPEGVREQFPDIQLLKEWEVESYIGVPLIDSAGRVRGQIAVMHSRPIEEVAAATALLQIFGARAAAELERLTAERELVRSRDFYLSIFEKFPTMIWRADSEGRVNYFNPAWFSFTGRGREEEQGFGWMEGIHPDQRRQCLQTYRDALRNRQPFKMECRLRRRDGVYRWILALGQPFEDLNGAYSGFIGTCLDFTEERLALENEQRSHDLSEAISAATLAFLQTGNINNMAQELLQRCIGITGARLGMLLDLEDGDMARILAIVAADRADEKINCFVEKVETTIQHRGFAAVPPCTCLMFSATAMEKPVMENTSIEGQTSSPAMPAGHPPIESFLSVPLRVGEETLGILAMANRPGGFTAREQAEVELFARTAALALQSARAELARHRAVEHLRTAQKFEAVGRLAGGIAHDFNNLLSVINGYSDLMVRKMTDEEPFKNDARLIKQAGQRAADLTRQLLAFSRRQVLEPQVIDVNNLIRGLEKILQRLIREDIELIWSLPEQTGCIKADPGQIEQILINLVVNARDAIEDLGKITVKTLNKEFDESCAARHPGLSPGSYVMIAVGDTGKGMSEEEQCHIFEPFYTTKEQGRGTGLGLATVYGILKQSGGYILVESAPGQGSTFKVFLPRTESPETLQRDDPAPEPPGSRKNILVVEDEVEVLNIVSRMLEEYGFAVQKADTPDQALKIFQPRRVDLLITDMVMPTMSGAQLAARLKERDPGLKVLFMSGYGEFHGENLPRSNGEQFFIQKPFSPEKLISLVNRILGSGINGKDAANTEN</sequence>
<evidence type="ECO:0000313" key="12">
    <source>
        <dbReference type="EMBL" id="BCR03122.1"/>
    </source>
</evidence>
<evidence type="ECO:0000256" key="4">
    <source>
        <dbReference type="ARBA" id="ARBA00022679"/>
    </source>
</evidence>
<dbReference type="SMART" id="SM00387">
    <property type="entry name" value="HATPase_c"/>
    <property type="match status" value="1"/>
</dbReference>
<dbReference type="Pfam" id="PF00072">
    <property type="entry name" value="Response_reg"/>
    <property type="match status" value="2"/>
</dbReference>
<reference evidence="12 13" key="1">
    <citation type="journal article" date="2016" name="C (Basel)">
        <title>Selective Growth of and Electricity Production by Marine Exoelectrogenic Bacteria in Self-Aggregated Hydrogel of Microbially Reduced Graphene Oxide.</title>
        <authorList>
            <person name="Yoshida N."/>
            <person name="Goto Y."/>
            <person name="Miyata Y."/>
        </authorList>
    </citation>
    <scope>NUCLEOTIDE SEQUENCE [LARGE SCALE GENOMIC DNA]</scope>
    <source>
        <strain evidence="12 13">NIT-T3</strain>
    </source>
</reference>
<proteinExistence type="predicted"/>
<keyword evidence="13" id="KW-1185">Reference proteome</keyword>
<dbReference type="Pfam" id="PF08447">
    <property type="entry name" value="PAS_3"/>
    <property type="match status" value="1"/>
</dbReference>
<reference evidence="12 13" key="2">
    <citation type="journal article" date="2021" name="Int. J. Syst. Evol. Microbiol.">
        <title>Isolation and Polyphasic Characterization of Desulfuromonas versatilis sp. Nov., an Electrogenic Bacteria Capable of Versatile Metabolism Isolated from a Graphene Oxide-Reducing Enrichment Culture.</title>
        <authorList>
            <person name="Xie L."/>
            <person name="Yoshida N."/>
            <person name="Ishii S."/>
            <person name="Meng L."/>
        </authorList>
    </citation>
    <scope>NUCLEOTIDE SEQUENCE [LARGE SCALE GENOMIC DNA]</scope>
    <source>
        <strain evidence="12 13">NIT-T3</strain>
    </source>
</reference>
<dbReference type="PROSITE" id="PS50113">
    <property type="entry name" value="PAC"/>
    <property type="match status" value="1"/>
</dbReference>
<dbReference type="SUPFAM" id="SSF55785">
    <property type="entry name" value="PYP-like sensor domain (PAS domain)"/>
    <property type="match status" value="2"/>
</dbReference>
<dbReference type="InterPro" id="IPR000700">
    <property type="entry name" value="PAS-assoc_C"/>
</dbReference>
<dbReference type="NCBIfam" id="TIGR00229">
    <property type="entry name" value="sensory_box"/>
    <property type="match status" value="2"/>
</dbReference>
<keyword evidence="3 6" id="KW-0597">Phosphoprotein</keyword>
<evidence type="ECO:0000313" key="13">
    <source>
        <dbReference type="Proteomes" id="UP001319827"/>
    </source>
</evidence>
<dbReference type="SUPFAM" id="SSF55874">
    <property type="entry name" value="ATPase domain of HSP90 chaperone/DNA topoisomerase II/histidine kinase"/>
    <property type="match status" value="1"/>
</dbReference>
<dbReference type="SMART" id="SM00448">
    <property type="entry name" value="REC"/>
    <property type="match status" value="2"/>
</dbReference>
<evidence type="ECO:0000256" key="3">
    <source>
        <dbReference type="ARBA" id="ARBA00022553"/>
    </source>
</evidence>
<dbReference type="InterPro" id="IPR036890">
    <property type="entry name" value="HATPase_C_sf"/>
</dbReference>
<dbReference type="Gene3D" id="3.30.450.20">
    <property type="entry name" value="PAS domain"/>
    <property type="match status" value="2"/>
</dbReference>
<evidence type="ECO:0000259" key="10">
    <source>
        <dbReference type="PROSITE" id="PS50112"/>
    </source>
</evidence>
<evidence type="ECO:0000259" key="9">
    <source>
        <dbReference type="PROSITE" id="PS50110"/>
    </source>
</evidence>
<dbReference type="InterPro" id="IPR003594">
    <property type="entry name" value="HATPase_dom"/>
</dbReference>
<dbReference type="InterPro" id="IPR011006">
    <property type="entry name" value="CheY-like_superfamily"/>
</dbReference>
<dbReference type="CDD" id="cd00130">
    <property type="entry name" value="PAS"/>
    <property type="match status" value="2"/>
</dbReference>
<keyword evidence="4" id="KW-0808">Transferase</keyword>
<dbReference type="RefSeq" id="WP_221250600.1">
    <property type="nucleotide sequence ID" value="NZ_AP024355.1"/>
</dbReference>
<evidence type="ECO:0000259" key="8">
    <source>
        <dbReference type="PROSITE" id="PS50109"/>
    </source>
</evidence>
<dbReference type="InterPro" id="IPR003661">
    <property type="entry name" value="HisK_dim/P_dom"/>
</dbReference>
<dbReference type="PROSITE" id="PS50112">
    <property type="entry name" value="PAS"/>
    <property type="match status" value="2"/>
</dbReference>
<comment type="catalytic activity">
    <reaction evidence="1">
        <text>ATP + protein L-histidine = ADP + protein N-phospho-L-histidine.</text>
        <dbReference type="EC" id="2.7.13.3"/>
    </reaction>
</comment>
<feature type="domain" description="Histidine kinase" evidence="8">
    <location>
        <begin position="826"/>
        <end position="1049"/>
    </location>
</feature>
<dbReference type="Pfam" id="PF01590">
    <property type="entry name" value="GAF"/>
    <property type="match status" value="1"/>
</dbReference>
<dbReference type="EC" id="2.7.13.3" evidence="2"/>
<dbReference type="SMART" id="SM00388">
    <property type="entry name" value="HisKA"/>
    <property type="match status" value="1"/>
</dbReference>
<dbReference type="InterPro" id="IPR036097">
    <property type="entry name" value="HisK_dim/P_sf"/>
</dbReference>
<feature type="domain" description="PAS" evidence="10">
    <location>
        <begin position="499"/>
        <end position="569"/>
    </location>
</feature>
<dbReference type="SUPFAM" id="SSF47384">
    <property type="entry name" value="Homodimeric domain of signal transducing histidine kinase"/>
    <property type="match status" value="1"/>
</dbReference>
<feature type="domain" description="Response regulatory" evidence="9">
    <location>
        <begin position="1069"/>
        <end position="1183"/>
    </location>
</feature>
<dbReference type="PRINTS" id="PR00344">
    <property type="entry name" value="BCTRLSENSOR"/>
</dbReference>
<dbReference type="Pfam" id="PF13185">
    <property type="entry name" value="GAF_2"/>
    <property type="match status" value="1"/>
</dbReference>
<evidence type="ECO:0000256" key="7">
    <source>
        <dbReference type="SAM" id="Coils"/>
    </source>
</evidence>
<dbReference type="Gene3D" id="1.10.287.130">
    <property type="match status" value="1"/>
</dbReference>
<feature type="modified residue" description="4-aspartylphosphate" evidence="6">
    <location>
        <position position="1118"/>
    </location>
</feature>
<dbReference type="InterPro" id="IPR003018">
    <property type="entry name" value="GAF"/>
</dbReference>
<dbReference type="Proteomes" id="UP001319827">
    <property type="component" value="Chromosome"/>
</dbReference>
<dbReference type="EMBL" id="AP024355">
    <property type="protein sequence ID" value="BCR03122.1"/>
    <property type="molecule type" value="Genomic_DNA"/>
</dbReference>
<dbReference type="CDD" id="cd00082">
    <property type="entry name" value="HisKA"/>
    <property type="match status" value="1"/>
</dbReference>
<dbReference type="PANTHER" id="PTHR43065">
    <property type="entry name" value="SENSOR HISTIDINE KINASE"/>
    <property type="match status" value="1"/>
</dbReference>
<name>A0ABN6DSG2_9BACT</name>
<evidence type="ECO:0000256" key="5">
    <source>
        <dbReference type="ARBA" id="ARBA00022777"/>
    </source>
</evidence>
<dbReference type="PROSITE" id="PS50109">
    <property type="entry name" value="HIS_KIN"/>
    <property type="match status" value="1"/>
</dbReference>
<evidence type="ECO:0000259" key="11">
    <source>
        <dbReference type="PROSITE" id="PS50113"/>
    </source>
</evidence>
<dbReference type="SMART" id="SM00091">
    <property type="entry name" value="PAS"/>
    <property type="match status" value="2"/>
</dbReference>
<dbReference type="Gene3D" id="3.30.565.10">
    <property type="entry name" value="Histidine kinase-like ATPase, C-terminal domain"/>
    <property type="match status" value="1"/>
</dbReference>
<dbReference type="InterPro" id="IPR035965">
    <property type="entry name" value="PAS-like_dom_sf"/>
</dbReference>
<dbReference type="InterPro" id="IPR001789">
    <property type="entry name" value="Sig_transdc_resp-reg_receiver"/>
</dbReference>
<dbReference type="Pfam" id="PF13188">
    <property type="entry name" value="PAS_8"/>
    <property type="match status" value="1"/>
</dbReference>
<feature type="modified residue" description="4-aspartylphosphate" evidence="6">
    <location>
        <position position="58"/>
    </location>
</feature>
<evidence type="ECO:0000256" key="1">
    <source>
        <dbReference type="ARBA" id="ARBA00000085"/>
    </source>
</evidence>
<evidence type="ECO:0000256" key="2">
    <source>
        <dbReference type="ARBA" id="ARBA00012438"/>
    </source>
</evidence>
<dbReference type="CDD" id="cd00156">
    <property type="entry name" value="REC"/>
    <property type="match status" value="1"/>
</dbReference>
<dbReference type="Pfam" id="PF00512">
    <property type="entry name" value="HisKA"/>
    <property type="match status" value="1"/>
</dbReference>
<gene>
    <name evidence="12" type="ORF">DESUT3_01910</name>
</gene>
<feature type="domain" description="PAS" evidence="10">
    <location>
        <begin position="218"/>
        <end position="297"/>
    </location>
</feature>
<keyword evidence="5" id="KW-0418">Kinase</keyword>
<dbReference type="InterPro" id="IPR001610">
    <property type="entry name" value="PAC"/>
</dbReference>
<dbReference type="SUPFAM" id="SSF52172">
    <property type="entry name" value="CheY-like"/>
    <property type="match status" value="2"/>
</dbReference>
<dbReference type="SMART" id="SM00086">
    <property type="entry name" value="PAC"/>
    <property type="match status" value="1"/>
</dbReference>
<dbReference type="PROSITE" id="PS50110">
    <property type="entry name" value="RESPONSE_REGULATORY"/>
    <property type="match status" value="2"/>
</dbReference>
<dbReference type="Pfam" id="PF02518">
    <property type="entry name" value="HATPase_c"/>
    <property type="match status" value="1"/>
</dbReference>
<feature type="domain" description="PAC" evidence="11">
    <location>
        <begin position="572"/>
        <end position="624"/>
    </location>
</feature>
<dbReference type="InterPro" id="IPR013655">
    <property type="entry name" value="PAS_fold_3"/>
</dbReference>
<organism evidence="12 13">
    <name type="scientific">Desulfuromonas versatilis</name>
    <dbReference type="NCBI Taxonomy" id="2802975"/>
    <lineage>
        <taxon>Bacteria</taxon>
        <taxon>Pseudomonadati</taxon>
        <taxon>Thermodesulfobacteriota</taxon>
        <taxon>Desulfuromonadia</taxon>
        <taxon>Desulfuromonadales</taxon>
        <taxon>Desulfuromonadaceae</taxon>
        <taxon>Desulfuromonas</taxon>
    </lineage>
</organism>
<evidence type="ECO:0000256" key="6">
    <source>
        <dbReference type="PROSITE-ProRule" id="PRU00169"/>
    </source>
</evidence>
<dbReference type="InterPro" id="IPR029016">
    <property type="entry name" value="GAF-like_dom_sf"/>
</dbReference>
<dbReference type="InterPro" id="IPR004358">
    <property type="entry name" value="Sig_transdc_His_kin-like_C"/>
</dbReference>
<dbReference type="Gene3D" id="3.30.450.40">
    <property type="match status" value="2"/>
</dbReference>
<accession>A0ABN6DSG2</accession>
<dbReference type="InterPro" id="IPR000014">
    <property type="entry name" value="PAS"/>
</dbReference>
<protein>
    <recommendedName>
        <fullName evidence="2">histidine kinase</fullName>
        <ecNumber evidence="2">2.7.13.3</ecNumber>
    </recommendedName>
</protein>
<keyword evidence="7" id="KW-0175">Coiled coil</keyword>
<dbReference type="SUPFAM" id="SSF55781">
    <property type="entry name" value="GAF domain-like"/>
    <property type="match status" value="2"/>
</dbReference>
<dbReference type="InterPro" id="IPR005467">
    <property type="entry name" value="His_kinase_dom"/>
</dbReference>
<dbReference type="SMART" id="SM00065">
    <property type="entry name" value="GAF"/>
    <property type="match status" value="2"/>
</dbReference>
<dbReference type="Gene3D" id="3.40.50.2300">
    <property type="match status" value="2"/>
</dbReference>
<feature type="coiled-coil region" evidence="7">
    <location>
        <begin position="173"/>
        <end position="200"/>
    </location>
</feature>